<dbReference type="InterPro" id="IPR014284">
    <property type="entry name" value="RNA_pol_sigma-70_dom"/>
</dbReference>
<proteinExistence type="inferred from homology"/>
<dbReference type="InterPro" id="IPR007627">
    <property type="entry name" value="RNA_pol_sigma70_r2"/>
</dbReference>
<dbReference type="Gene3D" id="1.10.1740.10">
    <property type="match status" value="1"/>
</dbReference>
<dbReference type="PANTHER" id="PTHR43133:SF63">
    <property type="entry name" value="RNA POLYMERASE SIGMA FACTOR FECI-RELATED"/>
    <property type="match status" value="1"/>
</dbReference>
<keyword evidence="3" id="KW-0731">Sigma factor</keyword>
<dbReference type="GO" id="GO:0016987">
    <property type="term" value="F:sigma factor activity"/>
    <property type="evidence" value="ECO:0007669"/>
    <property type="project" value="UniProtKB-KW"/>
</dbReference>
<comment type="similarity">
    <text evidence="1">Belongs to the sigma-70 factor family. ECF subfamily.</text>
</comment>
<evidence type="ECO:0000256" key="1">
    <source>
        <dbReference type="ARBA" id="ARBA00010641"/>
    </source>
</evidence>
<evidence type="ECO:0000256" key="2">
    <source>
        <dbReference type="ARBA" id="ARBA00023015"/>
    </source>
</evidence>
<dbReference type="InterPro" id="IPR039425">
    <property type="entry name" value="RNA_pol_sigma-70-like"/>
</dbReference>
<dbReference type="Gene3D" id="1.10.10.10">
    <property type="entry name" value="Winged helix-like DNA-binding domain superfamily/Winged helix DNA-binding domain"/>
    <property type="match status" value="1"/>
</dbReference>
<protein>
    <submittedName>
        <fullName evidence="6">PsbS</fullName>
    </submittedName>
</protein>
<dbReference type="PATRIC" id="fig|161398.10.peg.1110"/>
<organism evidence="6 7">
    <name type="scientific">Pseudoalteromonas phenolica</name>
    <dbReference type="NCBI Taxonomy" id="161398"/>
    <lineage>
        <taxon>Bacteria</taxon>
        <taxon>Pseudomonadati</taxon>
        <taxon>Pseudomonadota</taxon>
        <taxon>Gammaproteobacteria</taxon>
        <taxon>Alteromonadales</taxon>
        <taxon>Pseudoalteromonadaceae</taxon>
        <taxon>Pseudoalteromonas</taxon>
    </lineage>
</organism>
<dbReference type="OrthoDB" id="8617321at2"/>
<evidence type="ECO:0000313" key="6">
    <source>
        <dbReference type="EMBL" id="ALO41606.1"/>
    </source>
</evidence>
<dbReference type="PANTHER" id="PTHR43133">
    <property type="entry name" value="RNA POLYMERASE ECF-TYPE SIGMA FACTO"/>
    <property type="match status" value="1"/>
</dbReference>
<dbReference type="KEGG" id="pphe:PP2015_1090"/>
<keyword evidence="7" id="KW-1185">Reference proteome</keyword>
<dbReference type="SUPFAM" id="SSF88946">
    <property type="entry name" value="Sigma2 domain of RNA polymerase sigma factors"/>
    <property type="match status" value="1"/>
</dbReference>
<reference evidence="6 7" key="1">
    <citation type="submission" date="2015-11" db="EMBL/GenBank/DDBJ databases">
        <authorList>
            <person name="Zhang Y."/>
            <person name="Guo Z."/>
        </authorList>
    </citation>
    <scope>NUCLEOTIDE SEQUENCE [LARGE SCALE GENOMIC DNA]</scope>
    <source>
        <strain evidence="6 7">KCTC 12086</strain>
    </source>
</reference>
<evidence type="ECO:0000256" key="4">
    <source>
        <dbReference type="ARBA" id="ARBA00023163"/>
    </source>
</evidence>
<evidence type="ECO:0000256" key="3">
    <source>
        <dbReference type="ARBA" id="ARBA00023082"/>
    </source>
</evidence>
<evidence type="ECO:0000259" key="5">
    <source>
        <dbReference type="Pfam" id="PF04542"/>
    </source>
</evidence>
<dbReference type="InterPro" id="IPR036388">
    <property type="entry name" value="WH-like_DNA-bd_sf"/>
</dbReference>
<gene>
    <name evidence="6" type="ORF">PP2015_1090</name>
</gene>
<accession>A0A0S2JZZ0</accession>
<sequence>MTVTRTTDLQKADQHWSKIIEIQRRKLITYLTSILNCQHLAEDALQETFIRLSHTCESVDSVSNHSAYCYQTAKNIAIDMLRKKNKENWISIENTEYLQFIDEHENLEENYIKQKLNKRMVQAVNRLSNRHQHILSLYKRGGYKQNEIAKICAISPTLVNFTLQEVVTTCKRAVTH</sequence>
<dbReference type="GO" id="GO:0006352">
    <property type="term" value="P:DNA-templated transcription initiation"/>
    <property type="evidence" value="ECO:0007669"/>
    <property type="project" value="InterPro"/>
</dbReference>
<evidence type="ECO:0000313" key="7">
    <source>
        <dbReference type="Proteomes" id="UP000061457"/>
    </source>
</evidence>
<dbReference type="NCBIfam" id="TIGR02937">
    <property type="entry name" value="sigma70-ECF"/>
    <property type="match status" value="1"/>
</dbReference>
<name>A0A0S2JZZ0_9GAMM</name>
<dbReference type="Pfam" id="PF04542">
    <property type="entry name" value="Sigma70_r2"/>
    <property type="match status" value="1"/>
</dbReference>
<dbReference type="Proteomes" id="UP000061457">
    <property type="component" value="Chromosome I"/>
</dbReference>
<dbReference type="RefSeq" id="WP_058029333.1">
    <property type="nucleotide sequence ID" value="NZ_CP013187.1"/>
</dbReference>
<dbReference type="InterPro" id="IPR013324">
    <property type="entry name" value="RNA_pol_sigma_r3/r4-like"/>
</dbReference>
<dbReference type="AlphaFoldDB" id="A0A0S2JZZ0"/>
<dbReference type="InterPro" id="IPR013325">
    <property type="entry name" value="RNA_pol_sigma_r2"/>
</dbReference>
<keyword evidence="4" id="KW-0804">Transcription</keyword>
<dbReference type="SUPFAM" id="SSF88659">
    <property type="entry name" value="Sigma3 and sigma4 domains of RNA polymerase sigma factors"/>
    <property type="match status" value="1"/>
</dbReference>
<feature type="domain" description="RNA polymerase sigma-70 region 2" evidence="5">
    <location>
        <begin position="24"/>
        <end position="86"/>
    </location>
</feature>
<keyword evidence="2" id="KW-0805">Transcription regulation</keyword>
<dbReference type="EMBL" id="CP013187">
    <property type="protein sequence ID" value="ALO41606.1"/>
    <property type="molecule type" value="Genomic_DNA"/>
</dbReference>
<dbReference type="STRING" id="161398.PP2015_1090"/>